<dbReference type="InterPro" id="IPR029063">
    <property type="entry name" value="SAM-dependent_MTases_sf"/>
</dbReference>
<proteinExistence type="predicted"/>
<feature type="region of interest" description="Disordered" evidence="3">
    <location>
        <begin position="198"/>
        <end position="220"/>
    </location>
</feature>
<dbReference type="PANTHER" id="PTHR43861">
    <property type="entry name" value="TRANS-ACONITATE 2-METHYLTRANSFERASE-RELATED"/>
    <property type="match status" value="1"/>
</dbReference>
<gene>
    <name evidence="5" type="ORF">CLV72_103420</name>
</gene>
<evidence type="ECO:0000256" key="3">
    <source>
        <dbReference type="SAM" id="MobiDB-lite"/>
    </source>
</evidence>
<name>A0A2T0Q7U8_9ACTN</name>
<dbReference type="PANTHER" id="PTHR43861:SF1">
    <property type="entry name" value="TRANS-ACONITATE 2-METHYLTRANSFERASE"/>
    <property type="match status" value="1"/>
</dbReference>
<dbReference type="Gene3D" id="3.40.50.150">
    <property type="entry name" value="Vaccinia Virus protein VP39"/>
    <property type="match status" value="1"/>
</dbReference>
<dbReference type="SUPFAM" id="SSF53335">
    <property type="entry name" value="S-adenosyl-L-methionine-dependent methyltransferases"/>
    <property type="match status" value="1"/>
</dbReference>
<dbReference type="GO" id="GO:0008168">
    <property type="term" value="F:methyltransferase activity"/>
    <property type="evidence" value="ECO:0007669"/>
    <property type="project" value="UniProtKB-KW"/>
</dbReference>
<sequence length="220" mass="23949">MTDSSFLSITRSGYDAVADAYVERSRGELAAKPLDRALLAAFAETARADGLGPVADIGCGWGRITAYLHGLGLEVFGIDLSPGMLALARQEFPELRFEEGSMTGLDLPDGSLGGVLAYYSFIHIPPVRQPEVFAEFHRLLAPGGHLMLAFQVGDEQCHLTEAFGRAVELDYHRLSPDNVAELLHQAGFAVHTRVQREPERAEATPHAYLLARRPPEGDPL</sequence>
<dbReference type="Pfam" id="PF13649">
    <property type="entry name" value="Methyltransf_25"/>
    <property type="match status" value="1"/>
</dbReference>
<keyword evidence="2 5" id="KW-0808">Transferase</keyword>
<dbReference type="RefSeq" id="WP_106244752.1">
    <property type="nucleotide sequence ID" value="NZ_PVZC01000003.1"/>
</dbReference>
<keyword evidence="6" id="KW-1185">Reference proteome</keyword>
<keyword evidence="1 5" id="KW-0489">Methyltransferase</keyword>
<organism evidence="5 6">
    <name type="scientific">Allonocardiopsis opalescens</name>
    <dbReference type="NCBI Taxonomy" id="1144618"/>
    <lineage>
        <taxon>Bacteria</taxon>
        <taxon>Bacillati</taxon>
        <taxon>Actinomycetota</taxon>
        <taxon>Actinomycetes</taxon>
        <taxon>Streptosporangiales</taxon>
        <taxon>Allonocardiopsis</taxon>
    </lineage>
</organism>
<reference evidence="5 6" key="1">
    <citation type="submission" date="2018-03" db="EMBL/GenBank/DDBJ databases">
        <title>Genomic Encyclopedia of Archaeal and Bacterial Type Strains, Phase II (KMG-II): from individual species to whole genera.</title>
        <authorList>
            <person name="Goeker M."/>
        </authorList>
    </citation>
    <scope>NUCLEOTIDE SEQUENCE [LARGE SCALE GENOMIC DNA]</scope>
    <source>
        <strain evidence="5 6">DSM 45601</strain>
    </source>
</reference>
<dbReference type="GO" id="GO:0032259">
    <property type="term" value="P:methylation"/>
    <property type="evidence" value="ECO:0007669"/>
    <property type="project" value="UniProtKB-KW"/>
</dbReference>
<accession>A0A2T0Q7U8</accession>
<evidence type="ECO:0000256" key="1">
    <source>
        <dbReference type="ARBA" id="ARBA00022603"/>
    </source>
</evidence>
<dbReference type="Proteomes" id="UP000237846">
    <property type="component" value="Unassembled WGS sequence"/>
</dbReference>
<comment type="caution">
    <text evidence="5">The sequence shown here is derived from an EMBL/GenBank/DDBJ whole genome shotgun (WGS) entry which is preliminary data.</text>
</comment>
<dbReference type="OrthoDB" id="9805171at2"/>
<evidence type="ECO:0000313" key="6">
    <source>
        <dbReference type="Proteomes" id="UP000237846"/>
    </source>
</evidence>
<evidence type="ECO:0000259" key="4">
    <source>
        <dbReference type="Pfam" id="PF13649"/>
    </source>
</evidence>
<protein>
    <submittedName>
        <fullName evidence="5">Methyltransferase family protein</fullName>
    </submittedName>
</protein>
<evidence type="ECO:0000313" key="5">
    <source>
        <dbReference type="EMBL" id="PRX99813.1"/>
    </source>
</evidence>
<dbReference type="CDD" id="cd02440">
    <property type="entry name" value="AdoMet_MTases"/>
    <property type="match status" value="1"/>
</dbReference>
<evidence type="ECO:0000256" key="2">
    <source>
        <dbReference type="ARBA" id="ARBA00022679"/>
    </source>
</evidence>
<feature type="domain" description="Methyltransferase" evidence="4">
    <location>
        <begin position="54"/>
        <end position="144"/>
    </location>
</feature>
<dbReference type="InterPro" id="IPR041698">
    <property type="entry name" value="Methyltransf_25"/>
</dbReference>
<dbReference type="AlphaFoldDB" id="A0A2T0Q7U8"/>
<dbReference type="EMBL" id="PVZC01000003">
    <property type="protein sequence ID" value="PRX99813.1"/>
    <property type="molecule type" value="Genomic_DNA"/>
</dbReference>